<dbReference type="Proteomes" id="UP000030746">
    <property type="component" value="Unassembled WGS sequence"/>
</dbReference>
<dbReference type="EMBL" id="KB201305">
    <property type="protein sequence ID" value="ESO97366.1"/>
    <property type="molecule type" value="Genomic_DNA"/>
</dbReference>
<feature type="region of interest" description="Disordered" evidence="1">
    <location>
        <begin position="72"/>
        <end position="110"/>
    </location>
</feature>
<feature type="compositionally biased region" description="Polar residues" evidence="1">
    <location>
        <begin position="84"/>
        <end position="96"/>
    </location>
</feature>
<name>V4AUD9_LOTGI</name>
<evidence type="ECO:0000256" key="1">
    <source>
        <dbReference type="SAM" id="MobiDB-lite"/>
    </source>
</evidence>
<dbReference type="CTD" id="20248633"/>
<organism evidence="2 3">
    <name type="scientific">Lottia gigantea</name>
    <name type="common">Giant owl limpet</name>
    <dbReference type="NCBI Taxonomy" id="225164"/>
    <lineage>
        <taxon>Eukaryota</taxon>
        <taxon>Metazoa</taxon>
        <taxon>Spiralia</taxon>
        <taxon>Lophotrochozoa</taxon>
        <taxon>Mollusca</taxon>
        <taxon>Gastropoda</taxon>
        <taxon>Patellogastropoda</taxon>
        <taxon>Lottioidea</taxon>
        <taxon>Lottiidae</taxon>
        <taxon>Lottia</taxon>
    </lineage>
</organism>
<dbReference type="HOGENOM" id="CLU_937766_0_0_1"/>
<proteinExistence type="predicted"/>
<gene>
    <name evidence="2" type="ORF">LOTGIDRAFT_231559</name>
</gene>
<protein>
    <submittedName>
        <fullName evidence="2">Uncharacterized protein</fullName>
    </submittedName>
</protein>
<keyword evidence="3" id="KW-1185">Reference proteome</keyword>
<dbReference type="GeneID" id="20248633"/>
<dbReference type="AlphaFoldDB" id="V4AUD9"/>
<sequence length="297" mass="34138">MARTIHYNIKCNSLVIHNYSSEEKDRDIERLRAENNSLKELLLHRNTADDAASISSTDDNNRARKNECNSQISSQPFANRFPSDKNNLNNVSQNIDFDTDKTELKRTPSTNSGYDQVVPVYLDFPTLGNYQNIPQCLWKKTPKGNQHNTSKDSYKQDSARITQQDVTTRYVRMPRTNNQHPVHEQAPPLPKRKSPAYVAKKTHTEIYGSNSEATINNEADDENDTYQSIGYLNRDKKSTPNTARSDNLGNQFSSCHITYDKVVDERYLKNTDLANNFEKEEHKNVSGRILKTQLFFI</sequence>
<dbReference type="RefSeq" id="XP_009051965.1">
    <property type="nucleotide sequence ID" value="XM_009053717.1"/>
</dbReference>
<evidence type="ECO:0000313" key="2">
    <source>
        <dbReference type="EMBL" id="ESO97366.1"/>
    </source>
</evidence>
<dbReference type="KEGG" id="lgi:LOTGIDRAFT_231559"/>
<evidence type="ECO:0000313" key="3">
    <source>
        <dbReference type="Proteomes" id="UP000030746"/>
    </source>
</evidence>
<feature type="region of interest" description="Disordered" evidence="1">
    <location>
        <begin position="141"/>
        <end position="160"/>
    </location>
</feature>
<accession>V4AUD9</accession>
<feature type="compositionally biased region" description="Basic and acidic residues" evidence="1">
    <location>
        <begin position="149"/>
        <end position="158"/>
    </location>
</feature>
<reference evidence="2 3" key="1">
    <citation type="journal article" date="2013" name="Nature">
        <title>Insights into bilaterian evolution from three spiralian genomes.</title>
        <authorList>
            <person name="Simakov O."/>
            <person name="Marletaz F."/>
            <person name="Cho S.J."/>
            <person name="Edsinger-Gonzales E."/>
            <person name="Havlak P."/>
            <person name="Hellsten U."/>
            <person name="Kuo D.H."/>
            <person name="Larsson T."/>
            <person name="Lv J."/>
            <person name="Arendt D."/>
            <person name="Savage R."/>
            <person name="Osoegawa K."/>
            <person name="de Jong P."/>
            <person name="Grimwood J."/>
            <person name="Chapman J.A."/>
            <person name="Shapiro H."/>
            <person name="Aerts A."/>
            <person name="Otillar R.P."/>
            <person name="Terry A.Y."/>
            <person name="Boore J.L."/>
            <person name="Grigoriev I.V."/>
            <person name="Lindberg D.R."/>
            <person name="Seaver E.C."/>
            <person name="Weisblat D.A."/>
            <person name="Putnam N.H."/>
            <person name="Rokhsar D.S."/>
        </authorList>
    </citation>
    <scope>NUCLEOTIDE SEQUENCE [LARGE SCALE GENOMIC DNA]</scope>
</reference>